<dbReference type="AlphaFoldDB" id="A0A4U1G102"/>
<evidence type="ECO:0000313" key="1">
    <source>
        <dbReference type="EMBL" id="TKC57157.1"/>
    </source>
</evidence>
<dbReference type="EMBL" id="SWDX01000010">
    <property type="protein sequence ID" value="TKC57157.1"/>
    <property type="molecule type" value="Genomic_DNA"/>
</dbReference>
<reference evidence="1 2" key="1">
    <citation type="submission" date="2019-04" db="EMBL/GenBank/DDBJ databases">
        <title>Pedobacter sp. RP-1-16 sp. nov., isolated from Arctic soil.</title>
        <authorList>
            <person name="Dahal R.H."/>
            <person name="Kim D.-U."/>
        </authorList>
    </citation>
    <scope>NUCLEOTIDE SEQUENCE [LARGE SCALE GENOMIC DNA]</scope>
    <source>
        <strain evidence="1 2">RP-1-16</strain>
    </source>
</reference>
<dbReference type="RefSeq" id="WP_136881696.1">
    <property type="nucleotide sequence ID" value="NZ_SWDX01000010.1"/>
</dbReference>
<evidence type="ECO:0000313" key="2">
    <source>
        <dbReference type="Proteomes" id="UP000309594"/>
    </source>
</evidence>
<evidence type="ECO:0008006" key="3">
    <source>
        <dbReference type="Google" id="ProtNLM"/>
    </source>
</evidence>
<sequence>MEAFEPKSSFYDASELNLLPEYSVYKRGLNELFQIDFSTLSIQDLGHRIMDKLVLLHNLYRKFDINELANTKFYRVRSNIQDKDLHKLSSYSYPKAGLCAKNQRANLSNTTVFYCGDAAWGAILESRPSINSILYLSIWNVKPHRELKASICLSREMSLNNPLNFMAKEIHKFTEEHLKIYNNDKVEQLKLMHEFIPVLINNDKPPYYLSSWLCYQILNENECDFLIYPSSVNEEYNNFAVNPEVVDAFFELEKIIKFKVTGDGVGSVKLRNGNIGEVVNNRVVYRPYDNSDDNFIDSILK</sequence>
<proteinExistence type="predicted"/>
<organism evidence="1 2">
    <name type="scientific">Pedobacter hiemivivus</name>
    <dbReference type="NCBI Taxonomy" id="2530454"/>
    <lineage>
        <taxon>Bacteria</taxon>
        <taxon>Pseudomonadati</taxon>
        <taxon>Bacteroidota</taxon>
        <taxon>Sphingobacteriia</taxon>
        <taxon>Sphingobacteriales</taxon>
        <taxon>Sphingobacteriaceae</taxon>
        <taxon>Pedobacter</taxon>
    </lineage>
</organism>
<comment type="caution">
    <text evidence="1">The sequence shown here is derived from an EMBL/GenBank/DDBJ whole genome shotgun (WGS) entry which is preliminary data.</text>
</comment>
<name>A0A4U1G102_9SPHI</name>
<protein>
    <recommendedName>
        <fullName evidence="3">RES domain-containing protein</fullName>
    </recommendedName>
</protein>
<accession>A0A4U1G102</accession>
<dbReference type="Proteomes" id="UP000309594">
    <property type="component" value="Unassembled WGS sequence"/>
</dbReference>
<gene>
    <name evidence="1" type="ORF">FBD94_21235</name>
</gene>